<dbReference type="InterPro" id="IPR001611">
    <property type="entry name" value="Leu-rich_rpt"/>
</dbReference>
<evidence type="ECO:0000313" key="3">
    <source>
        <dbReference type="EMBL" id="KAA0719618.1"/>
    </source>
</evidence>
<evidence type="ECO:0000313" key="4">
    <source>
        <dbReference type="Proteomes" id="UP000324632"/>
    </source>
</evidence>
<keyword evidence="1" id="KW-0433">Leucine-rich repeat</keyword>
<comment type="caution">
    <text evidence="3">The sequence shown here is derived from an EMBL/GenBank/DDBJ whole genome shotgun (WGS) entry which is preliminary data.</text>
</comment>
<name>A0A5A9PCL7_9TELE</name>
<sequence length="298" mass="33677">MKSPAKANTDQHNGDFTSNIHSDSHITHTVTVCQCLSDCSIGSKGCVALTSALRSNPSHLKELDLSCNNPEDSGVKKLSDLLKDPQCKLQKLHNYKRLFKASSEILSSKAKVHIRELSAYNLFCRDILRNKGTMNDIKGRWSTLEKEEKQRYCQEAAALRAHVQAEDLSAEMRDLRIKIHLKKLKLEIIKINKLQLVKRLNVSEQTWAKTAKHFTLVLTTKVNSIHSKLIRWMVDLLVMVPPVHSDDQASLPSPELNIIVDMSAGKLNKDARFISEKLENLSKYITREQTSSEDSGHL</sequence>
<dbReference type="Pfam" id="PF13516">
    <property type="entry name" value="LRR_6"/>
    <property type="match status" value="1"/>
</dbReference>
<evidence type="ECO:0000256" key="1">
    <source>
        <dbReference type="ARBA" id="ARBA00022614"/>
    </source>
</evidence>
<evidence type="ECO:0000256" key="2">
    <source>
        <dbReference type="ARBA" id="ARBA00022737"/>
    </source>
</evidence>
<keyword evidence="4" id="KW-1185">Reference proteome</keyword>
<gene>
    <name evidence="3" type="ORF">E1301_Tti021797</name>
</gene>
<dbReference type="AlphaFoldDB" id="A0A5A9PCL7"/>
<dbReference type="PANTHER" id="PTHR24106">
    <property type="entry name" value="NACHT, LRR AND CARD DOMAINS-CONTAINING"/>
    <property type="match status" value="1"/>
</dbReference>
<proteinExistence type="predicted"/>
<dbReference type="InterPro" id="IPR036910">
    <property type="entry name" value="HMG_box_dom_sf"/>
</dbReference>
<organism evidence="3 4">
    <name type="scientific">Triplophysa tibetana</name>
    <dbReference type="NCBI Taxonomy" id="1572043"/>
    <lineage>
        <taxon>Eukaryota</taxon>
        <taxon>Metazoa</taxon>
        <taxon>Chordata</taxon>
        <taxon>Craniata</taxon>
        <taxon>Vertebrata</taxon>
        <taxon>Euteleostomi</taxon>
        <taxon>Actinopterygii</taxon>
        <taxon>Neopterygii</taxon>
        <taxon>Teleostei</taxon>
        <taxon>Ostariophysi</taxon>
        <taxon>Cypriniformes</taxon>
        <taxon>Nemacheilidae</taxon>
        <taxon>Triplophysa</taxon>
    </lineage>
</organism>
<accession>A0A5A9PCL7</accession>
<dbReference type="InterPro" id="IPR032675">
    <property type="entry name" value="LRR_dom_sf"/>
</dbReference>
<dbReference type="Gene3D" id="3.80.10.10">
    <property type="entry name" value="Ribonuclease Inhibitor"/>
    <property type="match status" value="1"/>
</dbReference>
<dbReference type="EMBL" id="SOYY01000007">
    <property type="protein sequence ID" value="KAA0719618.1"/>
    <property type="molecule type" value="Genomic_DNA"/>
</dbReference>
<dbReference type="CDD" id="cd00084">
    <property type="entry name" value="HMG-box_SF"/>
    <property type="match status" value="1"/>
</dbReference>
<dbReference type="SUPFAM" id="SSF52047">
    <property type="entry name" value="RNI-like"/>
    <property type="match status" value="1"/>
</dbReference>
<protein>
    <submittedName>
        <fullName evidence="3">Uncharacterized protein</fullName>
    </submittedName>
</protein>
<dbReference type="InterPro" id="IPR051261">
    <property type="entry name" value="NLR"/>
</dbReference>
<keyword evidence="2" id="KW-0677">Repeat</keyword>
<dbReference type="SUPFAM" id="SSF47095">
    <property type="entry name" value="HMG-box"/>
    <property type="match status" value="1"/>
</dbReference>
<dbReference type="Proteomes" id="UP000324632">
    <property type="component" value="Chromosome 7"/>
</dbReference>
<reference evidence="3 4" key="1">
    <citation type="journal article" date="2019" name="Mol. Ecol. Resour.">
        <title>Chromosome-level genome assembly of Triplophysa tibetana, a fish adapted to the harsh high-altitude environment of the Tibetan Plateau.</title>
        <authorList>
            <person name="Yang X."/>
            <person name="Liu H."/>
            <person name="Ma Z."/>
            <person name="Zou Y."/>
            <person name="Zou M."/>
            <person name="Mao Y."/>
            <person name="Li X."/>
            <person name="Wang H."/>
            <person name="Chen T."/>
            <person name="Wang W."/>
            <person name="Yang R."/>
        </authorList>
    </citation>
    <scope>NUCLEOTIDE SEQUENCE [LARGE SCALE GENOMIC DNA]</scope>
    <source>
        <strain evidence="3">TTIB1903HZAU</strain>
        <tissue evidence="3">Muscle</tissue>
    </source>
</reference>